<reference evidence="1 2" key="1">
    <citation type="journal article" date="2018" name="Genome Biol. Evol.">
        <title>Multiple Roots of Fruiting Body Formation in Amoebozoa.</title>
        <authorList>
            <person name="Hillmann F."/>
            <person name="Forbes G."/>
            <person name="Novohradska S."/>
            <person name="Ferling I."/>
            <person name="Riege K."/>
            <person name="Groth M."/>
            <person name="Westermann M."/>
            <person name="Marz M."/>
            <person name="Spaller T."/>
            <person name="Winckler T."/>
            <person name="Schaap P."/>
            <person name="Glockner G."/>
        </authorList>
    </citation>
    <scope>NUCLEOTIDE SEQUENCE [LARGE SCALE GENOMIC DNA]</scope>
    <source>
        <strain evidence="1 2">Jena</strain>
    </source>
</reference>
<protein>
    <submittedName>
        <fullName evidence="1">Uncharacterized protein</fullName>
    </submittedName>
</protein>
<comment type="caution">
    <text evidence="1">The sequence shown here is derived from an EMBL/GenBank/DDBJ whole genome shotgun (WGS) entry which is preliminary data.</text>
</comment>
<proteinExistence type="predicted"/>
<gene>
    <name evidence="1" type="ORF">PROFUN_05511</name>
</gene>
<evidence type="ECO:0000313" key="2">
    <source>
        <dbReference type="Proteomes" id="UP000241769"/>
    </source>
</evidence>
<name>A0A2P6NR09_9EUKA</name>
<organism evidence="1 2">
    <name type="scientific">Planoprotostelium fungivorum</name>
    <dbReference type="NCBI Taxonomy" id="1890364"/>
    <lineage>
        <taxon>Eukaryota</taxon>
        <taxon>Amoebozoa</taxon>
        <taxon>Evosea</taxon>
        <taxon>Variosea</taxon>
        <taxon>Cavosteliida</taxon>
        <taxon>Cavosteliaceae</taxon>
        <taxon>Planoprotostelium</taxon>
    </lineage>
</organism>
<dbReference type="Proteomes" id="UP000241769">
    <property type="component" value="Unassembled WGS sequence"/>
</dbReference>
<keyword evidence="2" id="KW-1185">Reference proteome</keyword>
<dbReference type="EMBL" id="MDYQ01000032">
    <property type="protein sequence ID" value="PRP86370.1"/>
    <property type="molecule type" value="Genomic_DNA"/>
</dbReference>
<dbReference type="AlphaFoldDB" id="A0A2P6NR09"/>
<sequence length="150" mass="17119">MTWPFWVTKTPKDVADAAILQCSLSVTKHKMFLPGLRASKRWTTSKFPLVLLWLRNMKKLASSPTSHPLNVLTTTSPSMTVDHIARKKRALLALKSHHKRCAPLLSMTFLHQYRSDPELPPTEIESIPIRNTNGEPLLKLIELTEELKTR</sequence>
<evidence type="ECO:0000313" key="1">
    <source>
        <dbReference type="EMBL" id="PRP86370.1"/>
    </source>
</evidence>
<dbReference type="InParanoid" id="A0A2P6NR09"/>
<accession>A0A2P6NR09</accession>